<dbReference type="EMBL" id="LBRE01000019">
    <property type="protein sequence ID" value="KKP92218.1"/>
    <property type="molecule type" value="Genomic_DNA"/>
</dbReference>
<keyword evidence="1" id="KW-0812">Transmembrane</keyword>
<organism evidence="3 4">
    <name type="scientific">candidate division WS6 bacterium GW2011_GWC1_36_11</name>
    <dbReference type="NCBI Taxonomy" id="1619090"/>
    <lineage>
        <taxon>Bacteria</taxon>
        <taxon>Candidatus Dojkabacteria</taxon>
    </lineage>
</organism>
<evidence type="ECO:0000256" key="2">
    <source>
        <dbReference type="SAM" id="SignalP"/>
    </source>
</evidence>
<evidence type="ECO:0000256" key="1">
    <source>
        <dbReference type="SAM" id="Phobius"/>
    </source>
</evidence>
<feature type="transmembrane region" description="Helical" evidence="1">
    <location>
        <begin position="56"/>
        <end position="81"/>
    </location>
</feature>
<protein>
    <submittedName>
        <fullName evidence="3">Uncharacterized protein</fullName>
    </submittedName>
</protein>
<gene>
    <name evidence="3" type="ORF">UR96_C0019G0012</name>
</gene>
<sequence length="118" mass="12391">MKIINKIFLSLLLLFLASPIFANETTLGNGGGSVVSDDPPTLGEGIDIVLNNAMKLIFPIAGIVCVVFIIIGGYTWIASAGDPAKVQQAQGTLTWAIIGLIFVLVAALVVNTVFKFVS</sequence>
<dbReference type="InterPro" id="IPR043993">
    <property type="entry name" value="T4SS_pilin"/>
</dbReference>
<keyword evidence="1" id="KW-1133">Transmembrane helix</keyword>
<dbReference type="Pfam" id="PF18895">
    <property type="entry name" value="T4SS_pilin"/>
    <property type="match status" value="1"/>
</dbReference>
<name>A0A0G0DFL5_9BACT</name>
<feature type="transmembrane region" description="Helical" evidence="1">
    <location>
        <begin position="93"/>
        <end position="114"/>
    </location>
</feature>
<reference evidence="3 4" key="1">
    <citation type="journal article" date="2015" name="Nature">
        <title>rRNA introns, odd ribosomes, and small enigmatic genomes across a large radiation of phyla.</title>
        <authorList>
            <person name="Brown C.T."/>
            <person name="Hug L.A."/>
            <person name="Thomas B.C."/>
            <person name="Sharon I."/>
            <person name="Castelle C.J."/>
            <person name="Singh A."/>
            <person name="Wilkins M.J."/>
            <person name="Williams K.H."/>
            <person name="Banfield J.F."/>
        </authorList>
    </citation>
    <scope>NUCLEOTIDE SEQUENCE [LARGE SCALE GENOMIC DNA]</scope>
</reference>
<proteinExistence type="predicted"/>
<feature type="chain" id="PRO_5002531816" evidence="2">
    <location>
        <begin position="23"/>
        <end position="118"/>
    </location>
</feature>
<keyword evidence="2" id="KW-0732">Signal</keyword>
<dbReference type="AlphaFoldDB" id="A0A0G0DFL5"/>
<feature type="signal peptide" evidence="2">
    <location>
        <begin position="1"/>
        <end position="22"/>
    </location>
</feature>
<keyword evidence="1" id="KW-0472">Membrane</keyword>
<dbReference type="Proteomes" id="UP000034140">
    <property type="component" value="Unassembled WGS sequence"/>
</dbReference>
<accession>A0A0G0DFL5</accession>
<evidence type="ECO:0000313" key="3">
    <source>
        <dbReference type="EMBL" id="KKP92218.1"/>
    </source>
</evidence>
<evidence type="ECO:0000313" key="4">
    <source>
        <dbReference type="Proteomes" id="UP000034140"/>
    </source>
</evidence>
<comment type="caution">
    <text evidence="3">The sequence shown here is derived from an EMBL/GenBank/DDBJ whole genome shotgun (WGS) entry which is preliminary data.</text>
</comment>